<dbReference type="VEuPathDB" id="FungiDB:ATEG_08241"/>
<proteinExistence type="predicted"/>
<dbReference type="AlphaFoldDB" id="A0A5M3YPP2"/>
<dbReference type="PANTHER" id="PTHR37489:SF1">
    <property type="entry name" value="DUF3500 DOMAIN-CONTAINING PROTEIN"/>
    <property type="match status" value="1"/>
</dbReference>
<dbReference type="OrthoDB" id="4539697at2759"/>
<dbReference type="InterPro" id="IPR001138">
    <property type="entry name" value="Zn2Cys6_DnaBD"/>
</dbReference>
<dbReference type="EMBL" id="BLJY01000004">
    <property type="protein sequence ID" value="GFF15511.1"/>
    <property type="molecule type" value="Genomic_DNA"/>
</dbReference>
<keyword evidence="4" id="KW-0804">Transcription</keyword>
<name>A0A5M3YPP2_ASPTE</name>
<evidence type="ECO:0000256" key="6">
    <source>
        <dbReference type="SAM" id="MobiDB-lite"/>
    </source>
</evidence>
<dbReference type="Pfam" id="PF12006">
    <property type="entry name" value="DUF3500"/>
    <property type="match status" value="1"/>
</dbReference>
<dbReference type="GO" id="GO:0008270">
    <property type="term" value="F:zinc ion binding"/>
    <property type="evidence" value="ECO:0007669"/>
    <property type="project" value="InterPro"/>
</dbReference>
<keyword evidence="2" id="KW-0805">Transcription regulation</keyword>
<feature type="compositionally biased region" description="Polar residues" evidence="6">
    <location>
        <begin position="503"/>
        <end position="515"/>
    </location>
</feature>
<dbReference type="GO" id="GO:0003677">
    <property type="term" value="F:DNA binding"/>
    <property type="evidence" value="ECO:0007669"/>
    <property type="project" value="UniProtKB-KW"/>
</dbReference>
<keyword evidence="8" id="KW-1185">Reference proteome</keyword>
<evidence type="ECO:0000313" key="7">
    <source>
        <dbReference type="EMBL" id="GFF15511.1"/>
    </source>
</evidence>
<evidence type="ECO:0000313" key="8">
    <source>
        <dbReference type="Proteomes" id="UP000452235"/>
    </source>
</evidence>
<dbReference type="InterPro" id="IPR007219">
    <property type="entry name" value="XnlR_reg_dom"/>
</dbReference>
<accession>A0A5M3YPP2</accession>
<dbReference type="SUPFAM" id="SSF57701">
    <property type="entry name" value="Zn2/Cys6 DNA-binding domain"/>
    <property type="match status" value="1"/>
</dbReference>
<dbReference type="SMART" id="SM00066">
    <property type="entry name" value="GAL4"/>
    <property type="match status" value="1"/>
</dbReference>
<dbReference type="GO" id="GO:0009893">
    <property type="term" value="P:positive regulation of metabolic process"/>
    <property type="evidence" value="ECO:0007669"/>
    <property type="project" value="UniProtKB-ARBA"/>
</dbReference>
<feature type="region of interest" description="Disordered" evidence="6">
    <location>
        <begin position="449"/>
        <end position="472"/>
    </location>
</feature>
<evidence type="ECO:0000256" key="5">
    <source>
        <dbReference type="ARBA" id="ARBA00023242"/>
    </source>
</evidence>
<dbReference type="PROSITE" id="PS50048">
    <property type="entry name" value="ZN2_CY6_FUNGAL_2"/>
    <property type="match status" value="1"/>
</dbReference>
<dbReference type="Gene3D" id="4.10.240.10">
    <property type="entry name" value="Zn(2)-C6 fungal-type DNA-binding domain"/>
    <property type="match status" value="1"/>
</dbReference>
<dbReference type="Pfam" id="PF04082">
    <property type="entry name" value="Fungal_trans"/>
    <property type="match status" value="1"/>
</dbReference>
<dbReference type="GO" id="GO:0000981">
    <property type="term" value="F:DNA-binding transcription factor activity, RNA polymerase II-specific"/>
    <property type="evidence" value="ECO:0007669"/>
    <property type="project" value="InterPro"/>
</dbReference>
<evidence type="ECO:0000256" key="4">
    <source>
        <dbReference type="ARBA" id="ARBA00023163"/>
    </source>
</evidence>
<dbReference type="CDD" id="cd12148">
    <property type="entry name" value="fungal_TF_MHR"/>
    <property type="match status" value="1"/>
</dbReference>
<organism evidence="7 8">
    <name type="scientific">Aspergillus terreus</name>
    <dbReference type="NCBI Taxonomy" id="33178"/>
    <lineage>
        <taxon>Eukaryota</taxon>
        <taxon>Fungi</taxon>
        <taxon>Dikarya</taxon>
        <taxon>Ascomycota</taxon>
        <taxon>Pezizomycotina</taxon>
        <taxon>Eurotiomycetes</taxon>
        <taxon>Eurotiomycetidae</taxon>
        <taxon>Eurotiales</taxon>
        <taxon>Aspergillaceae</taxon>
        <taxon>Aspergillus</taxon>
        <taxon>Aspergillus subgen. Circumdati</taxon>
    </lineage>
</organism>
<dbReference type="InterPro" id="IPR036864">
    <property type="entry name" value="Zn2-C6_fun-type_DNA-bd_sf"/>
</dbReference>
<evidence type="ECO:0000256" key="3">
    <source>
        <dbReference type="ARBA" id="ARBA00023125"/>
    </source>
</evidence>
<keyword evidence="5" id="KW-0539">Nucleus</keyword>
<dbReference type="SMART" id="SM00906">
    <property type="entry name" value="Fungal_trans"/>
    <property type="match status" value="1"/>
</dbReference>
<keyword evidence="1" id="KW-0479">Metal-binding</keyword>
<dbReference type="Proteomes" id="UP000452235">
    <property type="component" value="Unassembled WGS sequence"/>
</dbReference>
<feature type="region of interest" description="Disordered" evidence="6">
    <location>
        <begin position="873"/>
        <end position="904"/>
    </location>
</feature>
<gene>
    <name evidence="7" type="ORF">ATEIFO6365_0004063000</name>
</gene>
<reference evidence="7 8" key="1">
    <citation type="submission" date="2020-01" db="EMBL/GenBank/DDBJ databases">
        <title>Aspergillus terreus IFO 6365 whole genome shotgun sequence.</title>
        <authorList>
            <person name="Kanamasa S."/>
            <person name="Takahashi H."/>
        </authorList>
    </citation>
    <scope>NUCLEOTIDE SEQUENCE [LARGE SCALE GENOMIC DNA]</scope>
    <source>
        <strain evidence="7 8">IFO 6365</strain>
    </source>
</reference>
<dbReference type="PROSITE" id="PS00463">
    <property type="entry name" value="ZN2_CY6_FUNGAL_1"/>
    <property type="match status" value="1"/>
</dbReference>
<dbReference type="PANTHER" id="PTHR37489">
    <property type="entry name" value="DUF3500 DOMAIN-CONTAINING PROTEIN"/>
    <property type="match status" value="1"/>
</dbReference>
<dbReference type="InterPro" id="IPR021889">
    <property type="entry name" value="DUF3500"/>
</dbReference>
<comment type="caution">
    <text evidence="7">The sequence shown here is derived from an EMBL/GenBank/DDBJ whole genome shotgun (WGS) entry which is preliminary data.</text>
</comment>
<protein>
    <submittedName>
        <fullName evidence="7">DUF3500-domain-containing protein</fullName>
    </submittedName>
</protein>
<keyword evidence="3" id="KW-0238">DNA-binding</keyword>
<feature type="region of interest" description="Disordered" evidence="6">
    <location>
        <begin position="486"/>
        <end position="515"/>
    </location>
</feature>
<dbReference type="GO" id="GO:0006351">
    <property type="term" value="P:DNA-templated transcription"/>
    <property type="evidence" value="ECO:0007669"/>
    <property type="project" value="InterPro"/>
</dbReference>
<evidence type="ECO:0000256" key="1">
    <source>
        <dbReference type="ARBA" id="ARBA00022723"/>
    </source>
</evidence>
<dbReference type="CDD" id="cd00067">
    <property type="entry name" value="GAL4"/>
    <property type="match status" value="1"/>
</dbReference>
<sequence>MNDFRLYPRWSRFKGVDTSDPYRYSKTISNSDIFQPLWDKWKSDLSVPFLGITNDGSIKEGLYALRNEGAPSKEMVSAAHNLVTALSVEEKKAVLHDLDSEDWRKWSNPEVILFKPGIRLEHLTPSKISLIWELVKQSLSPEGYDKVRAATKTNRFLGEICAKQAILNEDSYFFTLFGNPSETTPWAYMLFGHHLCLNVFIIGQQLVVGPVFLGAEPCVIDSGPDKGVRVCAQEEELGLMLMRSLSPDMRQEAQTYCHMHDPAMPVDRWHPADQRHLGGAFQDNRVIPYEGIRVTQMTLESQNILMSLIEAFLVLLPSEPRRHRLRQIRSFLSETYFSWIGGYGSADPFYYRVQSPVLLLEFDHHSGVFLTNDEPAKYHIHTIQLSVTYIMSDPPDPRTGRAPPRARRVGRACDYCRRKRLKCTPNQRPCFNCQLYDVDCTSKDLRRRPYPQLTRDEPPSEQPAIYNDQNSASLIEEPSVVPAVDSRIPLTGDCDDNSRNDHQLTPSSWSQGPDLSTGIGNSTQDFDTVLRDLGIGFSSDFWDMDRTMATSLSETCGDFAQPTVAVDSVGTDAGVAKDGLTQLRVNADAFSPSSKLPARRAGGRVSNIESLIGADVHPANVQTSVPPGLFVRKNEVVANYIGFNSVGATLALCLKDALDSQNLPLKATSLGFLIEAGPHVDEVGLTSMVDTSLIDLPPHEVAMHAIEAFMRNLNVFYPIVEEESYRTRSQMFYTAERPQLHTMDYALFFLVLSIGALSETHSGGRSEDMEQLSTGAYHQAWTLMQDSIASPTETSLQILLLYVIHHLYHGKCGIAWVFCGLAIRIAQSLGLHRKIPQEMELSLNHERLRSRLWWIVFCFDANLSLSQGRPPGVTDATYETAPVPPEPTDLSSDDGDENGQPLSPRLPQIYTWMRRLGQIQNEFCNTMHLNTTAGARLDVIGVGPVS</sequence>
<dbReference type="Pfam" id="PF00172">
    <property type="entry name" value="Zn_clus"/>
    <property type="match status" value="1"/>
</dbReference>
<evidence type="ECO:0000256" key="2">
    <source>
        <dbReference type="ARBA" id="ARBA00023015"/>
    </source>
</evidence>